<dbReference type="Pfam" id="PF12833">
    <property type="entry name" value="HTH_18"/>
    <property type="match status" value="1"/>
</dbReference>
<dbReference type="InterPro" id="IPR037923">
    <property type="entry name" value="HTH-like"/>
</dbReference>
<dbReference type="Proteomes" id="UP000183077">
    <property type="component" value="Unassembled WGS sequence"/>
</dbReference>
<feature type="domain" description="HTH araC/xylS-type" evidence="4">
    <location>
        <begin position="181"/>
        <end position="279"/>
    </location>
</feature>
<keyword evidence="2 5" id="KW-0238">DNA-binding</keyword>
<dbReference type="InterPro" id="IPR009057">
    <property type="entry name" value="Homeodomain-like_sf"/>
</dbReference>
<evidence type="ECO:0000313" key="5">
    <source>
        <dbReference type="EMBL" id="SEJ32834.1"/>
    </source>
</evidence>
<dbReference type="GO" id="GO:0003700">
    <property type="term" value="F:DNA-binding transcription factor activity"/>
    <property type="evidence" value="ECO:0007669"/>
    <property type="project" value="InterPro"/>
</dbReference>
<sequence length="279" mass="33035">MHDFPIIDIDHFSGQEALNKVDFLYSELQGPHYIDKPHQHFFFLLILFDKANGEHTIDFNTYKISDKQIHILFPNQVHSWTIKDSTQAYQLMIDKVYFEKLSLHFRHAFAYYYQNPIINLSNLVFNQLVYEFKSIKQELLDNNTLIDLIESRIAVIASLLSKEIDKTTSNKTQSSYSVRLFEFQELIEQFYCEEKSIEFYAQRLNISSSQLSKLTRKHLSISPMQLIYQRRVLQAKRLLKSTDLSIKEIAFQLGFIDAPYFTNFFKKHTNLSPSEFRSE</sequence>
<organism evidence="5 6">
    <name type="scientific">Myroides marinus</name>
    <dbReference type="NCBI Taxonomy" id="703342"/>
    <lineage>
        <taxon>Bacteria</taxon>
        <taxon>Pseudomonadati</taxon>
        <taxon>Bacteroidota</taxon>
        <taxon>Flavobacteriia</taxon>
        <taxon>Flavobacteriales</taxon>
        <taxon>Flavobacteriaceae</taxon>
        <taxon>Myroides</taxon>
    </lineage>
</organism>
<evidence type="ECO:0000256" key="3">
    <source>
        <dbReference type="ARBA" id="ARBA00023163"/>
    </source>
</evidence>
<evidence type="ECO:0000256" key="1">
    <source>
        <dbReference type="ARBA" id="ARBA00023015"/>
    </source>
</evidence>
<dbReference type="SMART" id="SM00342">
    <property type="entry name" value="HTH_ARAC"/>
    <property type="match status" value="1"/>
</dbReference>
<protein>
    <submittedName>
        <fullName evidence="5">AraC-type DNA-binding protein</fullName>
    </submittedName>
</protein>
<dbReference type="Gene3D" id="1.10.10.60">
    <property type="entry name" value="Homeodomain-like"/>
    <property type="match status" value="1"/>
</dbReference>
<evidence type="ECO:0000256" key="2">
    <source>
        <dbReference type="ARBA" id="ARBA00023125"/>
    </source>
</evidence>
<dbReference type="EMBL" id="FNYS01000025">
    <property type="protein sequence ID" value="SEJ32834.1"/>
    <property type="molecule type" value="Genomic_DNA"/>
</dbReference>
<name>A0A1H6XYY9_9FLAO</name>
<proteinExistence type="predicted"/>
<dbReference type="RefSeq" id="WP_074747766.1">
    <property type="nucleotide sequence ID" value="NZ_FNYS01000025.1"/>
</dbReference>
<dbReference type="PRINTS" id="PR00032">
    <property type="entry name" value="HTHARAC"/>
</dbReference>
<dbReference type="SUPFAM" id="SSF46689">
    <property type="entry name" value="Homeodomain-like"/>
    <property type="match status" value="1"/>
</dbReference>
<dbReference type="PANTHER" id="PTHR43280:SF32">
    <property type="entry name" value="TRANSCRIPTIONAL REGULATORY PROTEIN"/>
    <property type="match status" value="1"/>
</dbReference>
<dbReference type="InterPro" id="IPR020449">
    <property type="entry name" value="Tscrpt_reg_AraC-type_HTH"/>
</dbReference>
<evidence type="ECO:0000259" key="4">
    <source>
        <dbReference type="PROSITE" id="PS01124"/>
    </source>
</evidence>
<keyword evidence="1" id="KW-0805">Transcription regulation</keyword>
<dbReference type="PROSITE" id="PS00041">
    <property type="entry name" value="HTH_ARAC_FAMILY_1"/>
    <property type="match status" value="1"/>
</dbReference>
<accession>A0A1H6XYY9</accession>
<dbReference type="InterPro" id="IPR018060">
    <property type="entry name" value="HTH_AraC"/>
</dbReference>
<gene>
    <name evidence="5" type="ORF">SAMN04488018_1256</name>
</gene>
<keyword evidence="3" id="KW-0804">Transcription</keyword>
<evidence type="ECO:0000313" key="6">
    <source>
        <dbReference type="Proteomes" id="UP000183077"/>
    </source>
</evidence>
<dbReference type="PROSITE" id="PS01124">
    <property type="entry name" value="HTH_ARAC_FAMILY_2"/>
    <property type="match status" value="1"/>
</dbReference>
<dbReference type="AlphaFoldDB" id="A0A1H6XYY9"/>
<dbReference type="GeneID" id="82258496"/>
<dbReference type="InterPro" id="IPR018062">
    <property type="entry name" value="HTH_AraC-typ_CS"/>
</dbReference>
<dbReference type="SUPFAM" id="SSF51215">
    <property type="entry name" value="Regulatory protein AraC"/>
    <property type="match status" value="1"/>
</dbReference>
<dbReference type="PANTHER" id="PTHR43280">
    <property type="entry name" value="ARAC-FAMILY TRANSCRIPTIONAL REGULATOR"/>
    <property type="match status" value="1"/>
</dbReference>
<reference evidence="5 6" key="1">
    <citation type="submission" date="2016-10" db="EMBL/GenBank/DDBJ databases">
        <authorList>
            <person name="de Groot N.N."/>
        </authorList>
    </citation>
    <scope>NUCLEOTIDE SEQUENCE [LARGE SCALE GENOMIC DNA]</scope>
    <source>
        <strain evidence="5 6">DSM 23048</strain>
    </source>
</reference>
<dbReference type="GO" id="GO:0043565">
    <property type="term" value="F:sequence-specific DNA binding"/>
    <property type="evidence" value="ECO:0007669"/>
    <property type="project" value="InterPro"/>
</dbReference>